<name>A0ABR1D4K4_NECAM</name>
<feature type="domain" description="MCM C-terminal AAA(+) ATPase" evidence="19">
    <location>
        <begin position="1203"/>
        <end position="1410"/>
    </location>
</feature>
<dbReference type="Pfam" id="PF18263">
    <property type="entry name" value="WHD_MCM6"/>
    <property type="match status" value="1"/>
</dbReference>
<feature type="region of interest" description="Disordered" evidence="18">
    <location>
        <begin position="380"/>
        <end position="399"/>
    </location>
</feature>
<comment type="similarity">
    <text evidence="2 16">Belongs to the MCM family.</text>
</comment>
<dbReference type="InterPro" id="IPR000477">
    <property type="entry name" value="RT_dom"/>
</dbReference>
<evidence type="ECO:0000256" key="13">
    <source>
        <dbReference type="ARBA" id="ARBA00023306"/>
    </source>
</evidence>
<keyword evidence="7 16" id="KW-0547">Nucleotide-binding</keyword>
<evidence type="ECO:0000256" key="10">
    <source>
        <dbReference type="ARBA" id="ARBA00022840"/>
    </source>
</evidence>
<dbReference type="InterPro" id="IPR036322">
    <property type="entry name" value="WD40_repeat_dom_sf"/>
</dbReference>
<keyword evidence="12" id="KW-0539">Nucleus</keyword>
<feature type="repeat" description="WD" evidence="15">
    <location>
        <begin position="125"/>
        <end position="167"/>
    </location>
</feature>
<proteinExistence type="inferred from homology"/>
<organism evidence="20 21">
    <name type="scientific">Necator americanus</name>
    <name type="common">Human hookworm</name>
    <dbReference type="NCBI Taxonomy" id="51031"/>
    <lineage>
        <taxon>Eukaryota</taxon>
        <taxon>Metazoa</taxon>
        <taxon>Ecdysozoa</taxon>
        <taxon>Nematoda</taxon>
        <taxon>Chromadorea</taxon>
        <taxon>Rhabditida</taxon>
        <taxon>Rhabditina</taxon>
        <taxon>Rhabditomorpha</taxon>
        <taxon>Strongyloidea</taxon>
        <taxon>Ancylostomatidae</taxon>
        <taxon>Bunostominae</taxon>
        <taxon>Necator</taxon>
    </lineage>
</organism>
<dbReference type="InterPro" id="IPR027925">
    <property type="entry name" value="MCM_N"/>
</dbReference>
<evidence type="ECO:0000256" key="6">
    <source>
        <dbReference type="ARBA" id="ARBA00022737"/>
    </source>
</evidence>
<dbReference type="Pfam" id="PF17855">
    <property type="entry name" value="MCM_lid"/>
    <property type="match status" value="1"/>
</dbReference>
<comment type="catalytic activity">
    <reaction evidence="14">
        <text>ATP + H2O = ADP + phosphate + H(+)</text>
        <dbReference type="Rhea" id="RHEA:13065"/>
        <dbReference type="ChEBI" id="CHEBI:15377"/>
        <dbReference type="ChEBI" id="CHEBI:15378"/>
        <dbReference type="ChEBI" id="CHEBI:30616"/>
        <dbReference type="ChEBI" id="CHEBI:43474"/>
        <dbReference type="ChEBI" id="CHEBI:456216"/>
        <dbReference type="EC" id="3.6.4.12"/>
    </reaction>
    <physiologicalReaction direction="left-to-right" evidence="14">
        <dbReference type="Rhea" id="RHEA:13066"/>
    </physiologicalReaction>
</comment>
<evidence type="ECO:0000256" key="8">
    <source>
        <dbReference type="ARBA" id="ARBA00022801"/>
    </source>
</evidence>
<reference evidence="20 21" key="1">
    <citation type="submission" date="2023-08" db="EMBL/GenBank/DDBJ databases">
        <title>A Necator americanus chromosomal reference genome.</title>
        <authorList>
            <person name="Ilik V."/>
            <person name="Petrzelkova K.J."/>
            <person name="Pardy F."/>
            <person name="Fuh T."/>
            <person name="Niatou-Singa F.S."/>
            <person name="Gouil Q."/>
            <person name="Baker L."/>
            <person name="Ritchie M.E."/>
            <person name="Jex A.R."/>
            <person name="Gazzola D."/>
            <person name="Li H."/>
            <person name="Toshio Fujiwara R."/>
            <person name="Zhan B."/>
            <person name="Aroian R.V."/>
            <person name="Pafco B."/>
            <person name="Schwarz E.M."/>
        </authorList>
    </citation>
    <scope>NUCLEOTIDE SEQUENCE [LARGE SCALE GENOMIC DNA]</scope>
    <source>
        <strain evidence="20 21">Aroian</strain>
        <tissue evidence="20">Whole animal</tissue>
    </source>
</reference>
<dbReference type="SMART" id="SM00350">
    <property type="entry name" value="MCM"/>
    <property type="match status" value="1"/>
</dbReference>
<dbReference type="InterPro" id="IPR031327">
    <property type="entry name" value="MCM"/>
</dbReference>
<keyword evidence="21" id="KW-1185">Reference proteome</keyword>
<protein>
    <recommendedName>
        <fullName evidence="3">DNA helicase</fullName>
        <ecNumber evidence="3">3.6.4.12</ecNumber>
    </recommendedName>
</protein>
<dbReference type="Gene3D" id="2.130.10.10">
    <property type="entry name" value="YVTN repeat-like/Quinoprotein amine dehydrogenase"/>
    <property type="match status" value="1"/>
</dbReference>
<dbReference type="Gene3D" id="3.30.1640.10">
    <property type="entry name" value="mini-chromosome maintenance (MCM) complex, chain A, domain 1"/>
    <property type="match status" value="1"/>
</dbReference>
<dbReference type="InterPro" id="IPR015048">
    <property type="entry name" value="DUF1899"/>
</dbReference>
<dbReference type="Pfam" id="PF00400">
    <property type="entry name" value="WD40"/>
    <property type="match status" value="3"/>
</dbReference>
<keyword evidence="17" id="KW-0175">Coiled coil</keyword>
<feature type="repeat" description="WD" evidence="15">
    <location>
        <begin position="75"/>
        <end position="117"/>
    </location>
</feature>
<dbReference type="EMBL" id="JAVFWL010000003">
    <property type="protein sequence ID" value="KAK6745150.1"/>
    <property type="molecule type" value="Genomic_DNA"/>
</dbReference>
<dbReference type="Gene3D" id="2.40.50.140">
    <property type="entry name" value="Nucleic acid-binding proteins"/>
    <property type="match status" value="1"/>
</dbReference>
<dbReference type="InterPro" id="IPR027417">
    <property type="entry name" value="P-loop_NTPase"/>
</dbReference>
<evidence type="ECO:0000256" key="5">
    <source>
        <dbReference type="ARBA" id="ARBA00022705"/>
    </source>
</evidence>
<dbReference type="Pfam" id="PF14551">
    <property type="entry name" value="MCM_N"/>
    <property type="match status" value="1"/>
</dbReference>
<dbReference type="PROSITE" id="PS00847">
    <property type="entry name" value="MCM_1"/>
    <property type="match status" value="1"/>
</dbReference>
<dbReference type="PROSITE" id="PS50051">
    <property type="entry name" value="MCM_2"/>
    <property type="match status" value="1"/>
</dbReference>
<evidence type="ECO:0000256" key="9">
    <source>
        <dbReference type="ARBA" id="ARBA00022806"/>
    </source>
</evidence>
<gene>
    <name evidence="20" type="primary">Necator_chrIII.g12473</name>
    <name evidence="20" type="ORF">RB195_011707</name>
</gene>
<feature type="region of interest" description="Disordered" evidence="18">
    <location>
        <begin position="412"/>
        <end position="522"/>
    </location>
</feature>
<dbReference type="PANTHER" id="PTHR11630">
    <property type="entry name" value="DNA REPLICATION LICENSING FACTOR MCM FAMILY MEMBER"/>
    <property type="match status" value="1"/>
</dbReference>
<dbReference type="InterPro" id="IPR008049">
    <property type="entry name" value="MCM6"/>
</dbReference>
<dbReference type="InterPro" id="IPR041024">
    <property type="entry name" value="Mcm6_C"/>
</dbReference>
<dbReference type="Proteomes" id="UP001303046">
    <property type="component" value="Unassembled WGS sequence"/>
</dbReference>
<dbReference type="PROSITE" id="PS50294">
    <property type="entry name" value="WD_REPEATS_REGION"/>
    <property type="match status" value="1"/>
</dbReference>
<evidence type="ECO:0000256" key="15">
    <source>
        <dbReference type="PROSITE-ProRule" id="PRU00221"/>
    </source>
</evidence>
<keyword evidence="4 15" id="KW-0853">WD repeat</keyword>
<accession>A0ABR1D4K4</accession>
<dbReference type="Pfam" id="PF00493">
    <property type="entry name" value="MCM"/>
    <property type="match status" value="1"/>
</dbReference>
<dbReference type="SUPFAM" id="SSF50249">
    <property type="entry name" value="Nucleic acid-binding proteins"/>
    <property type="match status" value="1"/>
</dbReference>
<dbReference type="PRINTS" id="PR01662">
    <property type="entry name" value="MCMPROTEIN6"/>
</dbReference>
<dbReference type="Gene3D" id="2.20.28.10">
    <property type="match status" value="1"/>
</dbReference>
<dbReference type="EC" id="3.6.4.12" evidence="3"/>
<evidence type="ECO:0000256" key="17">
    <source>
        <dbReference type="SAM" id="Coils"/>
    </source>
</evidence>
<feature type="coiled-coil region" evidence="17">
    <location>
        <begin position="527"/>
        <end position="561"/>
    </location>
</feature>
<dbReference type="Pfam" id="PF08953">
    <property type="entry name" value="DUF1899"/>
    <property type="match status" value="1"/>
</dbReference>
<dbReference type="SMART" id="SM01166">
    <property type="entry name" value="DUF1899"/>
    <property type="match status" value="1"/>
</dbReference>
<dbReference type="InterPro" id="IPR018525">
    <property type="entry name" value="MCM_CS"/>
</dbReference>
<dbReference type="PANTHER" id="PTHR11630:SF43">
    <property type="entry name" value="DNA REPLICATION LICENSING FACTOR MCM6"/>
    <property type="match status" value="1"/>
</dbReference>
<dbReference type="InterPro" id="IPR041562">
    <property type="entry name" value="MCM_lid"/>
</dbReference>
<dbReference type="Pfam" id="PF00078">
    <property type="entry name" value="RVT_1"/>
    <property type="match status" value="1"/>
</dbReference>
<dbReference type="SMART" id="SM01167">
    <property type="entry name" value="DUF1900"/>
    <property type="match status" value="1"/>
</dbReference>
<dbReference type="InterPro" id="IPR015943">
    <property type="entry name" value="WD40/YVTN_repeat-like_dom_sf"/>
</dbReference>
<evidence type="ECO:0000256" key="16">
    <source>
        <dbReference type="RuleBase" id="RU004070"/>
    </source>
</evidence>
<comment type="caution">
    <text evidence="20">The sequence shown here is derived from an EMBL/GenBank/DDBJ whole genome shotgun (WGS) entry which is preliminary data.</text>
</comment>
<dbReference type="InterPro" id="IPR001208">
    <property type="entry name" value="MCM_dom"/>
</dbReference>
<evidence type="ECO:0000256" key="1">
    <source>
        <dbReference type="ARBA" id="ARBA00004123"/>
    </source>
</evidence>
<keyword evidence="13" id="KW-0131">Cell cycle</keyword>
<comment type="subcellular location">
    <subcellularLocation>
        <location evidence="1">Nucleus</location>
    </subcellularLocation>
</comment>
<dbReference type="SUPFAM" id="SSF50978">
    <property type="entry name" value="WD40 repeat-like"/>
    <property type="match status" value="1"/>
</dbReference>
<sequence>MAQIVRQSKFRHVYCKPVKHEQCMSDIRVTEITWDSLFCSVNPKFIAFITKGAGGPFMVIPINKVGRIDKDYPFVDAHKGACLEVAWSPFNDNVIASCSEDTTCKVWLIPENGLLRTLSQPVVELNGHQKRVNTLAWHPVANNLLLTAGGENKLLLWNVGTGEALLEIAGHPDQIWSIAFNYDGTQFVTTCKDKKIRILDTRSGEVVHEGVGHEGVKPQRAIFVHDGRVITTGFTKRSERLYALRAPDNLSQPIIEEELDTSNGVLFPFYDEDTGLVYLCGKGDCAIRYYEVNQEYPYMHYINTYTTSEPQRAVGFQCKRGVNSDENEINRIYKLTTKGVVDVLQFFVPRKSDLFQHDLYPDTRSTIPALTAEEFMEGKNAAPNTQPVNPAAAQAKPKIQVAKKANILSQLAPTPADSQRSHSEQSSPQVSAPPSPRPQPAQQRRPIIDDDMGIVPMNQVNLRSRAERDDGGSLTAGQRRAAAELERIKRDQARTATEEDYGPPPGRLHATPSPRMSVSSMEGPTNMEELLADLAKMKAVMRQHERRIRILEEEIAEKNMSQAQYIRVRQGAVAGPFLFNFAIDDIMRRTVDRCPADIVLAPLGGPLNDLQYANDVVISAESSTKLQHVVNLVSKLAAAYGLRLRPGKCKQMWISSRPRTGIRVDGRPIELDDEFCYLGSTLKNNGSNERDVQQRCTKATSAFNSLMKCPWSSPITNEVKLQVYLSAIRLIMMYGSETWAAPSTVMERLDCTERKLLRRLLGYFWCRPSKVAKANRLRFFGHILKRPADRLFQRVLKSLPGSSWKKPPGRKRKFWTESDEWIDSVQALAEVRQGWAELCSRTAHLGKDAGNRVSHQSVMTSARRLSQQIEDVDGVRIQAEFSRFLKEFADENGTRIYDSAIAALVEPERNTLYVDMRHVHSFSATLYGTIELQFYKLYPYICEALQLAVIDSCTDEADRQRMHKKEVYVSFGGLENRVNVRELNAEKIGAMVCISGQIVRTHPVHPELSRATFICEDCGVTTRNVLQQFRYTQPSRCTNPQCMNRNRFSLDVDDSSFVDFQKIRIQETQAELPRGSVPRTFDVIVRGEMVESVQPGDRCSLTGTLIVIPDIAQLSTPGLRADTGGGNRGRASERDTGLTGLRALGVRDLNYKLAFLACHIESNNTKFGGKDFSHENIDSLQLWKQMSDQEHAVLKAMSEDKRIAENLIESLFPNIYGNDEVKLGVLLMLFGGVAKKSKSEGTTLRGDINVCLVGDPSTAKSQILKTVEEFCPRAIYTSGKASSAAGLTAAVVKDEESFEFVIEAGALMLADNGVCCIDEFDKMDPKDQVAIHEAMEQQTISITKAGVKATLNARASILAAANPVGGRYDRSRPLKHNVQLSAPIMSRFDLFFVLVDECNEVVDYAIARRILDNHRAISSHRVRETRYSTDDIQKYITFAKCFKPQISPEAGEALVTSYKKLRMSDSNNAATSSWRITVRQLESLVRLSEALARLHCAAQVSVDHVNQASKLLNKSIIRVEQPDIALDDDFDAEPVIQQDEDKENETDSMETEEVNGKQVKIDPSKLKITFEKYKRLADMLVLHMRSDEEGVDEEEYEGVRQDALVDWYLEMIEGDLESEEDLIIQRTICQRVIRRLVTEDHVLIEMDSDEKNPLLCVHPNYVVTDQ</sequence>
<dbReference type="Gene3D" id="1.20.58.870">
    <property type="match status" value="1"/>
</dbReference>
<dbReference type="PRINTS" id="PR01657">
    <property type="entry name" value="MCMFAMILY"/>
</dbReference>
<dbReference type="InterPro" id="IPR033762">
    <property type="entry name" value="MCM_OB"/>
</dbReference>
<evidence type="ECO:0000313" key="21">
    <source>
        <dbReference type="Proteomes" id="UP001303046"/>
    </source>
</evidence>
<feature type="repeat" description="WD" evidence="15">
    <location>
        <begin position="168"/>
        <end position="209"/>
    </location>
</feature>
<dbReference type="SUPFAM" id="SSF52540">
    <property type="entry name" value="P-loop containing nucleoside triphosphate hydrolases"/>
    <property type="match status" value="1"/>
</dbReference>
<evidence type="ECO:0000256" key="7">
    <source>
        <dbReference type="ARBA" id="ARBA00022741"/>
    </source>
</evidence>
<dbReference type="SMART" id="SM00320">
    <property type="entry name" value="WD40"/>
    <property type="match status" value="3"/>
</dbReference>
<keyword evidence="11 16" id="KW-0238">DNA-binding</keyword>
<evidence type="ECO:0000256" key="4">
    <source>
        <dbReference type="ARBA" id="ARBA00022574"/>
    </source>
</evidence>
<keyword evidence="9" id="KW-0347">Helicase</keyword>
<evidence type="ECO:0000256" key="11">
    <source>
        <dbReference type="ARBA" id="ARBA00023125"/>
    </source>
</evidence>
<evidence type="ECO:0000256" key="14">
    <source>
        <dbReference type="ARBA" id="ARBA00048432"/>
    </source>
</evidence>
<dbReference type="Gene3D" id="3.40.50.300">
    <property type="entry name" value="P-loop containing nucleotide triphosphate hydrolases"/>
    <property type="match status" value="1"/>
</dbReference>
<dbReference type="Pfam" id="PF16300">
    <property type="entry name" value="WD40_4"/>
    <property type="match status" value="1"/>
</dbReference>
<dbReference type="CDD" id="cd17757">
    <property type="entry name" value="MCM6"/>
    <property type="match status" value="1"/>
</dbReference>
<dbReference type="Pfam" id="PF17207">
    <property type="entry name" value="MCM_OB"/>
    <property type="match status" value="1"/>
</dbReference>
<keyword evidence="5" id="KW-0235">DNA replication</keyword>
<evidence type="ECO:0000256" key="12">
    <source>
        <dbReference type="ARBA" id="ARBA00023242"/>
    </source>
</evidence>
<evidence type="ECO:0000313" key="20">
    <source>
        <dbReference type="EMBL" id="KAK6745150.1"/>
    </source>
</evidence>
<dbReference type="InterPro" id="IPR001680">
    <property type="entry name" value="WD40_rpt"/>
</dbReference>
<evidence type="ECO:0000256" key="18">
    <source>
        <dbReference type="SAM" id="MobiDB-lite"/>
    </source>
</evidence>
<evidence type="ECO:0000259" key="19">
    <source>
        <dbReference type="PROSITE" id="PS50051"/>
    </source>
</evidence>
<keyword evidence="6" id="KW-0677">Repeat</keyword>
<keyword evidence="10 16" id="KW-0067">ATP-binding</keyword>
<keyword evidence="8" id="KW-0378">Hydrolase</keyword>
<dbReference type="InterPro" id="IPR012340">
    <property type="entry name" value="NA-bd_OB-fold"/>
</dbReference>
<feature type="compositionally biased region" description="Basic and acidic residues" evidence="18">
    <location>
        <begin position="481"/>
        <end position="497"/>
    </location>
</feature>
<dbReference type="SUPFAM" id="SSF56672">
    <property type="entry name" value="DNA/RNA polymerases"/>
    <property type="match status" value="1"/>
</dbReference>
<dbReference type="PROSITE" id="PS50082">
    <property type="entry name" value="WD_REPEATS_2"/>
    <property type="match status" value="3"/>
</dbReference>
<evidence type="ECO:0000256" key="3">
    <source>
        <dbReference type="ARBA" id="ARBA00012551"/>
    </source>
</evidence>
<dbReference type="InterPro" id="IPR043502">
    <property type="entry name" value="DNA/RNA_pol_sf"/>
</dbReference>
<evidence type="ECO:0000256" key="2">
    <source>
        <dbReference type="ARBA" id="ARBA00008010"/>
    </source>
</evidence>